<dbReference type="PRINTS" id="PR00700">
    <property type="entry name" value="PRTYPHPHTASE"/>
</dbReference>
<dbReference type="SUPFAM" id="SSF49265">
    <property type="entry name" value="Fibronectin type III"/>
    <property type="match status" value="3"/>
</dbReference>
<keyword evidence="18" id="KW-1185">Reference proteome</keyword>
<keyword evidence="6" id="KW-0904">Protein phosphatase</keyword>
<dbReference type="InterPro" id="IPR000242">
    <property type="entry name" value="PTP_cat"/>
</dbReference>
<keyword evidence="7 12" id="KW-1133">Transmembrane helix</keyword>
<feature type="region of interest" description="Disordered" evidence="11">
    <location>
        <begin position="26"/>
        <end position="54"/>
    </location>
</feature>
<feature type="domain" description="Tyrosine-protein phosphatase" evidence="14">
    <location>
        <begin position="560"/>
        <end position="818"/>
    </location>
</feature>
<keyword evidence="3 12" id="KW-0812">Transmembrane</keyword>
<feature type="compositionally biased region" description="Low complexity" evidence="11">
    <location>
        <begin position="35"/>
        <end position="48"/>
    </location>
</feature>
<name>A0AAV6FIN3_9TELE</name>
<comment type="caution">
    <text evidence="17">The sequence shown here is derived from an EMBL/GenBank/DDBJ whole genome shotgun (WGS) entry which is preliminary data.</text>
</comment>
<evidence type="ECO:0000313" key="18">
    <source>
        <dbReference type="Proteomes" id="UP000823561"/>
    </source>
</evidence>
<dbReference type="FunFam" id="3.90.190.10:FF:000009">
    <property type="entry name" value="Receptor-type tyrosine-protein phosphatase beta"/>
    <property type="match status" value="1"/>
</dbReference>
<feature type="domain" description="Fibronectin type-III" evidence="16">
    <location>
        <begin position="52"/>
        <end position="145"/>
    </location>
</feature>
<evidence type="ECO:0000256" key="1">
    <source>
        <dbReference type="ARBA" id="ARBA00004479"/>
    </source>
</evidence>
<evidence type="ECO:0000256" key="2">
    <source>
        <dbReference type="ARBA" id="ARBA00013064"/>
    </source>
</evidence>
<feature type="transmembrane region" description="Helical" evidence="12">
    <location>
        <begin position="488"/>
        <end position="509"/>
    </location>
</feature>
<evidence type="ECO:0000256" key="4">
    <source>
        <dbReference type="ARBA" id="ARBA00022729"/>
    </source>
</evidence>
<feature type="domain" description="Tyrosine specific protein phosphatases" evidence="15">
    <location>
        <begin position="736"/>
        <end position="809"/>
    </location>
</feature>
<dbReference type="InterPro" id="IPR036116">
    <property type="entry name" value="FN3_sf"/>
</dbReference>
<organism evidence="17 18">
    <name type="scientific">Alosa alosa</name>
    <name type="common">allis shad</name>
    <dbReference type="NCBI Taxonomy" id="278164"/>
    <lineage>
        <taxon>Eukaryota</taxon>
        <taxon>Metazoa</taxon>
        <taxon>Chordata</taxon>
        <taxon>Craniata</taxon>
        <taxon>Vertebrata</taxon>
        <taxon>Euteleostomi</taxon>
        <taxon>Actinopterygii</taxon>
        <taxon>Neopterygii</taxon>
        <taxon>Teleostei</taxon>
        <taxon>Clupei</taxon>
        <taxon>Clupeiformes</taxon>
        <taxon>Clupeoidei</taxon>
        <taxon>Clupeidae</taxon>
        <taxon>Alosa</taxon>
    </lineage>
</organism>
<comment type="catalytic activity">
    <reaction evidence="10">
        <text>O-phospho-L-tyrosyl-[protein] + H2O = L-tyrosyl-[protein] + phosphate</text>
        <dbReference type="Rhea" id="RHEA:10684"/>
        <dbReference type="Rhea" id="RHEA-COMP:10136"/>
        <dbReference type="Rhea" id="RHEA-COMP:20101"/>
        <dbReference type="ChEBI" id="CHEBI:15377"/>
        <dbReference type="ChEBI" id="CHEBI:43474"/>
        <dbReference type="ChEBI" id="CHEBI:46858"/>
        <dbReference type="ChEBI" id="CHEBI:61978"/>
        <dbReference type="EC" id="3.1.3.48"/>
    </reaction>
</comment>
<evidence type="ECO:0000256" key="8">
    <source>
        <dbReference type="ARBA" id="ARBA00023136"/>
    </source>
</evidence>
<dbReference type="EC" id="3.1.3.48" evidence="2"/>
<dbReference type="PROSITE" id="PS50055">
    <property type="entry name" value="TYR_PHOSPHATASE_PTP"/>
    <property type="match status" value="1"/>
</dbReference>
<dbReference type="InterPro" id="IPR003595">
    <property type="entry name" value="Tyr_Pase_cat"/>
</dbReference>
<dbReference type="InterPro" id="IPR013783">
    <property type="entry name" value="Ig-like_fold"/>
</dbReference>
<dbReference type="GO" id="GO:0016020">
    <property type="term" value="C:membrane"/>
    <property type="evidence" value="ECO:0007669"/>
    <property type="project" value="UniProtKB-SubCell"/>
</dbReference>
<dbReference type="PANTHER" id="PTHR46957">
    <property type="entry name" value="CYTOKINE RECEPTOR"/>
    <property type="match status" value="1"/>
</dbReference>
<accession>A0AAV6FIN3</accession>
<feature type="domain" description="Fibronectin type-III" evidence="16">
    <location>
        <begin position="234"/>
        <end position="329"/>
    </location>
</feature>
<keyword evidence="8 12" id="KW-0472">Membrane</keyword>
<dbReference type="InterPro" id="IPR016130">
    <property type="entry name" value="Tyr_Pase_AS"/>
</dbReference>
<evidence type="ECO:0000256" key="11">
    <source>
        <dbReference type="SAM" id="MobiDB-lite"/>
    </source>
</evidence>
<dbReference type="PANTHER" id="PTHR46957:SF10">
    <property type="entry name" value="PROTEIN TYROSINE PHOSPHATASE, RECEPTOR TYPE, H"/>
    <property type="match status" value="1"/>
</dbReference>
<evidence type="ECO:0000256" key="7">
    <source>
        <dbReference type="ARBA" id="ARBA00022989"/>
    </source>
</evidence>
<dbReference type="InterPro" id="IPR050713">
    <property type="entry name" value="RTP_Phos/Ushers"/>
</dbReference>
<sequence>MRNTVWLLCLCTAHFWCESNTSSVATPKSGSIKNPTANPITTTTAVPTTPAPPSNVNKVEVLNQTETELWLKWDKVNNNNSYNYKLRNNNGGEESSIIDGSDTLSYVEYKVSSLSAGTNYSFTLFTEFKGVNSTGFPFSAVTAPSNVNKVEVLNQTETELWLKWDKVNNNNSYDYKLRNNNGGEESSIIDGSDALSYVEYKVSSLSAGTNYSFTLFTEFKGVNSTGFPFSAVTAPSDVTQVNVVTRSETHLQLKWTKVNNDNNYNYILKDSNGAEVDIAGSDAGTTVKHTVSSLSAGTEYTFTLLTVFEGVRSKGFQFSEVTTINCAASEWTVSHSTIEAEVQGVFTTATANNGSEVNGLVVGNKVSFSNLYPGATYSVSLYYELGQEKLSQCSHNLTFVTVPPLVQNLICDGRDYSLSLKWGEPDGVWTAVEVNVSGKSSNVSGTLELIVAGLQPAKIYSISITTLSGATRGLTQLFSSCQTQSTVIWVPVLVIILLGLLAAMGVFMLRRKSQLLSKVHMPMYERHSDTGPSQDKFKAISVKKFPDHFYHLSRDENREFTGEYLQFSTVGADLSQHEAILPENKSKNRFIDILPYDYSRVKLSTRGQNSDYINANFIPGYRDKKMEYIAAQGPLTSTVSDFWRMIWEQKSERIVMVTNCIENGKAKCDQYWPQDPSPCRHGDLLITMTSERKDTDWIVRELIVKNEAKSEERRVKHFHFTAWPDHGVPNGTQELIEFRGLIRQHIHSSRSSGPTVVHCSAGVGRTGTLIALDVLLQQMEREQAVDIAGFVHRMRRHRPRMVQTESQYIFLHQCIKDCLPQEKSEEPIYVNTASPAIIYENTAAITSNYRN</sequence>
<keyword evidence="9" id="KW-0325">Glycoprotein</keyword>
<evidence type="ECO:0000256" key="5">
    <source>
        <dbReference type="ARBA" id="ARBA00022801"/>
    </source>
</evidence>
<protein>
    <recommendedName>
        <fullName evidence="2">protein-tyrosine-phosphatase</fullName>
        <ecNumber evidence="2">3.1.3.48</ecNumber>
    </recommendedName>
</protein>
<dbReference type="PROSITE" id="PS50056">
    <property type="entry name" value="TYR_PHOSPHATASE_2"/>
    <property type="match status" value="1"/>
</dbReference>
<evidence type="ECO:0000256" key="9">
    <source>
        <dbReference type="ARBA" id="ARBA00023180"/>
    </source>
</evidence>
<dbReference type="Gene3D" id="2.60.40.10">
    <property type="entry name" value="Immunoglobulins"/>
    <property type="match status" value="3"/>
</dbReference>
<dbReference type="PROSITE" id="PS50853">
    <property type="entry name" value="FN3"/>
    <property type="match status" value="2"/>
</dbReference>
<keyword evidence="5" id="KW-0378">Hydrolase</keyword>
<keyword evidence="4 13" id="KW-0732">Signal</keyword>
<dbReference type="GO" id="GO:0004725">
    <property type="term" value="F:protein tyrosine phosphatase activity"/>
    <property type="evidence" value="ECO:0007669"/>
    <property type="project" value="UniProtKB-EC"/>
</dbReference>
<evidence type="ECO:0000256" key="3">
    <source>
        <dbReference type="ARBA" id="ARBA00022692"/>
    </source>
</evidence>
<dbReference type="InterPro" id="IPR000387">
    <property type="entry name" value="Tyr_Pase_dom"/>
</dbReference>
<dbReference type="PROSITE" id="PS00383">
    <property type="entry name" value="TYR_PHOSPHATASE_1"/>
    <property type="match status" value="1"/>
</dbReference>
<dbReference type="Proteomes" id="UP000823561">
    <property type="component" value="Chromosome 22"/>
</dbReference>
<dbReference type="CDD" id="cd00063">
    <property type="entry name" value="FN3"/>
    <property type="match status" value="3"/>
</dbReference>
<dbReference type="AlphaFoldDB" id="A0AAV6FIN3"/>
<feature type="signal peptide" evidence="13">
    <location>
        <begin position="1"/>
        <end position="21"/>
    </location>
</feature>
<feature type="chain" id="PRO_5043865433" description="protein-tyrosine-phosphatase" evidence="13">
    <location>
        <begin position="22"/>
        <end position="851"/>
    </location>
</feature>
<evidence type="ECO:0000256" key="13">
    <source>
        <dbReference type="SAM" id="SignalP"/>
    </source>
</evidence>
<dbReference type="Pfam" id="PF00041">
    <property type="entry name" value="fn3"/>
    <property type="match status" value="1"/>
</dbReference>
<dbReference type="SMART" id="SM00194">
    <property type="entry name" value="PTPc"/>
    <property type="match status" value="1"/>
</dbReference>
<evidence type="ECO:0000256" key="10">
    <source>
        <dbReference type="ARBA" id="ARBA00051722"/>
    </source>
</evidence>
<dbReference type="Pfam" id="PF00102">
    <property type="entry name" value="Y_phosphatase"/>
    <property type="match status" value="1"/>
</dbReference>
<dbReference type="InterPro" id="IPR003961">
    <property type="entry name" value="FN3_dom"/>
</dbReference>
<comment type="subcellular location">
    <subcellularLocation>
        <location evidence="1">Membrane</location>
        <topology evidence="1">Single-pass type I membrane protein</topology>
    </subcellularLocation>
</comment>
<dbReference type="SUPFAM" id="SSF52799">
    <property type="entry name" value="(Phosphotyrosine protein) phosphatases II"/>
    <property type="match status" value="1"/>
</dbReference>
<dbReference type="EMBL" id="JADWDJ010000022">
    <property type="protein sequence ID" value="KAG5262699.1"/>
    <property type="molecule type" value="Genomic_DNA"/>
</dbReference>
<dbReference type="Gene3D" id="3.90.190.10">
    <property type="entry name" value="Protein tyrosine phosphatase superfamily"/>
    <property type="match status" value="1"/>
</dbReference>
<evidence type="ECO:0000256" key="12">
    <source>
        <dbReference type="SAM" id="Phobius"/>
    </source>
</evidence>
<evidence type="ECO:0000256" key="6">
    <source>
        <dbReference type="ARBA" id="ARBA00022912"/>
    </source>
</evidence>
<dbReference type="GO" id="GO:0043235">
    <property type="term" value="C:receptor complex"/>
    <property type="evidence" value="ECO:0007669"/>
    <property type="project" value="TreeGrafter"/>
</dbReference>
<evidence type="ECO:0000313" key="17">
    <source>
        <dbReference type="EMBL" id="KAG5262699.1"/>
    </source>
</evidence>
<evidence type="ECO:0000259" key="14">
    <source>
        <dbReference type="PROSITE" id="PS50055"/>
    </source>
</evidence>
<dbReference type="SMART" id="SM00404">
    <property type="entry name" value="PTPc_motif"/>
    <property type="match status" value="1"/>
</dbReference>
<evidence type="ECO:0000259" key="15">
    <source>
        <dbReference type="PROSITE" id="PS50056"/>
    </source>
</evidence>
<evidence type="ECO:0000259" key="16">
    <source>
        <dbReference type="PROSITE" id="PS50853"/>
    </source>
</evidence>
<proteinExistence type="predicted"/>
<dbReference type="SMART" id="SM00060">
    <property type="entry name" value="FN3"/>
    <property type="match status" value="4"/>
</dbReference>
<reference evidence="17" key="1">
    <citation type="submission" date="2020-10" db="EMBL/GenBank/DDBJ databases">
        <title>Chromosome-scale genome assembly of the Allis shad, Alosa alosa.</title>
        <authorList>
            <person name="Margot Z."/>
            <person name="Christophe K."/>
            <person name="Cabau C."/>
            <person name="Louis A."/>
            <person name="Berthelot C."/>
            <person name="Parey E."/>
            <person name="Roest Crollius H."/>
            <person name="Montfort J."/>
            <person name="Robinson-Rechavi M."/>
            <person name="Bucao C."/>
            <person name="Bouchez O."/>
            <person name="Gislard M."/>
            <person name="Lluch J."/>
            <person name="Milhes M."/>
            <person name="Lampietro C."/>
            <person name="Lopez Roques C."/>
            <person name="Donnadieu C."/>
            <person name="Braasch I."/>
            <person name="Desvignes T."/>
            <person name="Postlethwait J."/>
            <person name="Bobe J."/>
            <person name="Guiguen Y."/>
        </authorList>
    </citation>
    <scope>NUCLEOTIDE SEQUENCE</scope>
    <source>
        <strain evidence="17">M-15738</strain>
        <tissue evidence="17">Blood</tissue>
    </source>
</reference>
<dbReference type="InterPro" id="IPR029021">
    <property type="entry name" value="Prot-tyrosine_phosphatase-like"/>
</dbReference>
<gene>
    <name evidence="17" type="ORF">AALO_G00277900</name>
</gene>